<keyword evidence="9" id="KW-0808">Transferase</keyword>
<sequence length="349" mass="37571">MTVVERISASPASLSVPQAPARARDSVVDAMRGIAILMVIGIHSLPQPLDAVWAKSLDAALRPCVPVFLFASGYLTALSSRVPLAKRLRAALIPYAIAFVAAYAYMALHNPAMDHRISTTLARFALGYVFVYYYVFVYVCCTIGLWLVFGAGGDGPASRQRIATLLILSIGCGLLAGSYLDPAMSRLGTSEALLDEVRTRDIPFWFSFVALGALTAMFADLTDRGVHRLLLGAMLAAYALYAAVRIFNLGDAATYDSLAFFLYAALFCISLLAIQPKSPLLGWIGSGSYFIYLWHIFVVMALRDHAGLRQLGGIAGFAVTCSVTALVSTAALLTVRQLASPRICRWLGA</sequence>
<feature type="transmembrane region" description="Helical" evidence="7">
    <location>
        <begin position="314"/>
        <end position="335"/>
    </location>
</feature>
<evidence type="ECO:0000256" key="5">
    <source>
        <dbReference type="ARBA" id="ARBA00022989"/>
    </source>
</evidence>
<keyword evidence="5 7" id="KW-1133">Transmembrane helix</keyword>
<evidence type="ECO:0000313" key="9">
    <source>
        <dbReference type="EMBL" id="KRQ99927.1"/>
    </source>
</evidence>
<accession>A0A0R3KWN4</accession>
<feature type="transmembrane region" description="Helical" evidence="7">
    <location>
        <begin position="162"/>
        <end position="180"/>
    </location>
</feature>
<feature type="transmembrane region" description="Helical" evidence="7">
    <location>
        <begin position="229"/>
        <end position="247"/>
    </location>
</feature>
<proteinExistence type="inferred from homology"/>
<feature type="transmembrane region" description="Helical" evidence="7">
    <location>
        <begin position="90"/>
        <end position="108"/>
    </location>
</feature>
<evidence type="ECO:0000256" key="7">
    <source>
        <dbReference type="SAM" id="Phobius"/>
    </source>
</evidence>
<protein>
    <submittedName>
        <fullName evidence="9">Acyltransferase</fullName>
    </submittedName>
</protein>
<dbReference type="PANTHER" id="PTHR40074:SF2">
    <property type="entry name" value="O-ACETYLTRANSFERASE WECH"/>
    <property type="match status" value="1"/>
</dbReference>
<dbReference type="STRING" id="280332.CQ12_24490"/>
<evidence type="ECO:0000256" key="2">
    <source>
        <dbReference type="ARBA" id="ARBA00007400"/>
    </source>
</evidence>
<keyword evidence="3" id="KW-1003">Cell membrane</keyword>
<dbReference type="GO" id="GO:0016413">
    <property type="term" value="F:O-acetyltransferase activity"/>
    <property type="evidence" value="ECO:0007669"/>
    <property type="project" value="TreeGrafter"/>
</dbReference>
<comment type="caution">
    <text evidence="9">The sequence shown here is derived from an EMBL/GenBank/DDBJ whole genome shotgun (WGS) entry which is preliminary data.</text>
</comment>
<keyword evidence="10" id="KW-1185">Reference proteome</keyword>
<feature type="transmembrane region" description="Helical" evidence="7">
    <location>
        <begin position="280"/>
        <end position="302"/>
    </location>
</feature>
<gene>
    <name evidence="9" type="ORF">CQ12_24490</name>
</gene>
<dbReference type="Proteomes" id="UP000050863">
    <property type="component" value="Unassembled WGS sequence"/>
</dbReference>
<comment type="subcellular location">
    <subcellularLocation>
        <location evidence="1">Cell membrane</location>
        <topology evidence="1">Multi-pass membrane protein</topology>
    </subcellularLocation>
</comment>
<dbReference type="EMBL" id="LLXZ01000176">
    <property type="protein sequence ID" value="KRQ99927.1"/>
    <property type="molecule type" value="Genomic_DNA"/>
</dbReference>
<keyword evidence="4 7" id="KW-0812">Transmembrane</keyword>
<dbReference type="InterPro" id="IPR002656">
    <property type="entry name" value="Acyl_transf_3_dom"/>
</dbReference>
<dbReference type="PANTHER" id="PTHR40074">
    <property type="entry name" value="O-ACETYLTRANSFERASE WECH"/>
    <property type="match status" value="1"/>
</dbReference>
<evidence type="ECO:0000256" key="6">
    <source>
        <dbReference type="ARBA" id="ARBA00023136"/>
    </source>
</evidence>
<evidence type="ECO:0000313" key="10">
    <source>
        <dbReference type="Proteomes" id="UP000050863"/>
    </source>
</evidence>
<reference evidence="9 10" key="1">
    <citation type="submission" date="2014-03" db="EMBL/GenBank/DDBJ databases">
        <title>Bradyrhizobium valentinum sp. nov., isolated from effective nodules of Lupinus mariae-josephae, a lupine endemic of basic-lime soils in Eastern Spain.</title>
        <authorList>
            <person name="Duran D."/>
            <person name="Rey L."/>
            <person name="Navarro A."/>
            <person name="Busquets A."/>
            <person name="Imperial J."/>
            <person name="Ruiz-Argueso T."/>
        </authorList>
    </citation>
    <scope>NUCLEOTIDE SEQUENCE [LARGE SCALE GENOMIC DNA]</scope>
    <source>
        <strain evidence="9 10">PAC68</strain>
    </source>
</reference>
<organism evidence="9 10">
    <name type="scientific">Bradyrhizobium jicamae</name>
    <dbReference type="NCBI Taxonomy" id="280332"/>
    <lineage>
        <taxon>Bacteria</taxon>
        <taxon>Pseudomonadati</taxon>
        <taxon>Pseudomonadota</taxon>
        <taxon>Alphaproteobacteria</taxon>
        <taxon>Hyphomicrobiales</taxon>
        <taxon>Nitrobacteraceae</taxon>
        <taxon>Bradyrhizobium</taxon>
    </lineage>
</organism>
<evidence type="ECO:0000256" key="3">
    <source>
        <dbReference type="ARBA" id="ARBA00022475"/>
    </source>
</evidence>
<comment type="similarity">
    <text evidence="2">Belongs to the acyltransferase 3 family.</text>
</comment>
<feature type="transmembrane region" description="Helical" evidence="7">
    <location>
        <begin position="202"/>
        <end position="222"/>
    </location>
</feature>
<keyword evidence="6 7" id="KW-0472">Membrane</keyword>
<dbReference type="GO" id="GO:0005886">
    <property type="term" value="C:plasma membrane"/>
    <property type="evidence" value="ECO:0007669"/>
    <property type="project" value="UniProtKB-SubCell"/>
</dbReference>
<dbReference type="RefSeq" id="WP_057838775.1">
    <property type="nucleotide sequence ID" value="NZ_LLXZ01000176.1"/>
</dbReference>
<feature type="transmembrane region" description="Helical" evidence="7">
    <location>
        <begin position="253"/>
        <end position="273"/>
    </location>
</feature>
<feature type="domain" description="Acyltransferase 3" evidence="8">
    <location>
        <begin position="28"/>
        <end position="330"/>
    </location>
</feature>
<evidence type="ECO:0000259" key="8">
    <source>
        <dbReference type="Pfam" id="PF01757"/>
    </source>
</evidence>
<name>A0A0R3KWN4_9BRAD</name>
<keyword evidence="9" id="KW-0012">Acyltransferase</keyword>
<evidence type="ECO:0000256" key="1">
    <source>
        <dbReference type="ARBA" id="ARBA00004651"/>
    </source>
</evidence>
<dbReference type="AlphaFoldDB" id="A0A0R3KWN4"/>
<dbReference type="Pfam" id="PF01757">
    <property type="entry name" value="Acyl_transf_3"/>
    <property type="match status" value="1"/>
</dbReference>
<dbReference type="GO" id="GO:0009246">
    <property type="term" value="P:enterobacterial common antigen biosynthetic process"/>
    <property type="evidence" value="ECO:0007669"/>
    <property type="project" value="TreeGrafter"/>
</dbReference>
<evidence type="ECO:0000256" key="4">
    <source>
        <dbReference type="ARBA" id="ARBA00022692"/>
    </source>
</evidence>
<feature type="transmembrane region" description="Helical" evidence="7">
    <location>
        <begin position="128"/>
        <end position="150"/>
    </location>
</feature>